<organism evidence="3 4">
    <name type="scientific">Purpureocillium lilacinum</name>
    <name type="common">Paecilomyces lilacinus</name>
    <dbReference type="NCBI Taxonomy" id="33203"/>
    <lineage>
        <taxon>Eukaryota</taxon>
        <taxon>Fungi</taxon>
        <taxon>Dikarya</taxon>
        <taxon>Ascomycota</taxon>
        <taxon>Pezizomycotina</taxon>
        <taxon>Sordariomycetes</taxon>
        <taxon>Hypocreomycetidae</taxon>
        <taxon>Hypocreales</taxon>
        <taxon>Ophiocordycipitaceae</taxon>
        <taxon>Purpureocillium</taxon>
    </lineage>
</organism>
<protein>
    <submittedName>
        <fullName evidence="3">Uncharacterized protein</fullName>
    </submittedName>
</protein>
<dbReference type="EMBL" id="LCWV01000004">
    <property type="protein sequence ID" value="PWI74093.1"/>
    <property type="molecule type" value="Genomic_DNA"/>
</dbReference>
<dbReference type="EMBL" id="JAWRVI010000002">
    <property type="protein sequence ID" value="KAK4095005.1"/>
    <property type="molecule type" value="Genomic_DNA"/>
</dbReference>
<gene>
    <name evidence="3" type="ORF">PCL_09369</name>
    <name evidence="2" type="ORF">Purlil1_701</name>
</gene>
<dbReference type="Proteomes" id="UP001287286">
    <property type="component" value="Unassembled WGS sequence"/>
</dbReference>
<evidence type="ECO:0000313" key="5">
    <source>
        <dbReference type="Proteomes" id="UP001287286"/>
    </source>
</evidence>
<reference evidence="2" key="3">
    <citation type="submission" date="2023-11" db="EMBL/GenBank/DDBJ databases">
        <authorList>
            <person name="Beijen E."/>
            <person name="Ohm R.A."/>
        </authorList>
    </citation>
    <scope>NUCLEOTIDE SEQUENCE</scope>
    <source>
        <strain evidence="2">CBS 150709</strain>
    </source>
</reference>
<dbReference type="Proteomes" id="UP000245956">
    <property type="component" value="Unassembled WGS sequence"/>
</dbReference>
<comment type="caution">
    <text evidence="3">The sequence shown here is derived from an EMBL/GenBank/DDBJ whole genome shotgun (WGS) entry which is preliminary data.</text>
</comment>
<feature type="region of interest" description="Disordered" evidence="1">
    <location>
        <begin position="131"/>
        <end position="163"/>
    </location>
</feature>
<dbReference type="AlphaFoldDB" id="A0A2U3EHX9"/>
<evidence type="ECO:0000313" key="3">
    <source>
        <dbReference type="EMBL" id="PWI74093.1"/>
    </source>
</evidence>
<accession>A0A2U3EHX9</accession>
<evidence type="ECO:0000313" key="2">
    <source>
        <dbReference type="EMBL" id="KAK4095005.1"/>
    </source>
</evidence>
<reference evidence="3" key="1">
    <citation type="submission" date="2015-05" db="EMBL/GenBank/DDBJ databases">
        <authorList>
            <person name="Wang D.B."/>
            <person name="Wang M."/>
        </authorList>
    </citation>
    <scope>NUCLEOTIDE SEQUENCE</scope>
    <source>
        <strain evidence="3">36-1</strain>
    </source>
</reference>
<reference evidence="2 5" key="4">
    <citation type="journal article" date="2024" name="Microbiol. Resour. Announc.">
        <title>Genome annotations for the ascomycete fungi Trichoderma harzianum, Trichoderma aggressivum, and Purpureocillium lilacinum.</title>
        <authorList>
            <person name="Beijen E.P.W."/>
            <person name="Ohm R.A."/>
        </authorList>
    </citation>
    <scope>NUCLEOTIDE SEQUENCE [LARGE SCALE GENOMIC DNA]</scope>
    <source>
        <strain evidence="2 5">CBS 150709</strain>
    </source>
</reference>
<sequence>MVDVQYLAKLGSLASRNCPESIFDYHVLRHECLHNITLTRAERDEFVLASMPGTGQSKSALLAPFRGITASLVPRAKTYKCPAEASTGRTAYSTACTHLPAERIARTAQSSAQHALPVKCMHGPHIEALTCRPPNKRPPTLSGEGSAQWMDCHSQTRPGRAHPWPREACEIADWLSIRTLHGLSCSSGLDATPHRPPVLPGARHG</sequence>
<keyword evidence="5" id="KW-1185">Reference proteome</keyword>
<feature type="region of interest" description="Disordered" evidence="1">
    <location>
        <begin position="186"/>
        <end position="205"/>
    </location>
</feature>
<proteinExistence type="predicted"/>
<evidence type="ECO:0000256" key="1">
    <source>
        <dbReference type="SAM" id="MobiDB-lite"/>
    </source>
</evidence>
<evidence type="ECO:0000313" key="4">
    <source>
        <dbReference type="Proteomes" id="UP000245956"/>
    </source>
</evidence>
<reference evidence="3 4" key="2">
    <citation type="journal article" date="2016" name="Front. Microbiol.">
        <title>Genome and transcriptome sequences reveal the specific parasitism of the nematophagous Purpureocillium lilacinum 36-1.</title>
        <authorList>
            <person name="Xie J."/>
            <person name="Li S."/>
            <person name="Mo C."/>
            <person name="Xiao X."/>
            <person name="Peng D."/>
            <person name="Wang G."/>
            <person name="Xiao Y."/>
        </authorList>
    </citation>
    <scope>NUCLEOTIDE SEQUENCE [LARGE SCALE GENOMIC DNA]</scope>
    <source>
        <strain evidence="3 4">36-1</strain>
    </source>
</reference>
<name>A0A2U3EHX9_PURLI</name>